<dbReference type="EMBL" id="MDYP01000332">
    <property type="protein sequence ID" value="OQD88588.1"/>
    <property type="molecule type" value="Genomic_DNA"/>
</dbReference>
<keyword evidence="2" id="KW-1185">Reference proteome</keyword>
<gene>
    <name evidence="1" type="ORF">PENVUL_c333G04668</name>
</gene>
<proteinExistence type="predicted"/>
<evidence type="ECO:0000313" key="1">
    <source>
        <dbReference type="EMBL" id="OQD88588.1"/>
    </source>
</evidence>
<dbReference type="AlphaFoldDB" id="A0A1V6QH88"/>
<comment type="caution">
    <text evidence="1">The sequence shown here is derived from an EMBL/GenBank/DDBJ whole genome shotgun (WGS) entry which is preliminary data.</text>
</comment>
<evidence type="ECO:0000313" key="2">
    <source>
        <dbReference type="Proteomes" id="UP000191518"/>
    </source>
</evidence>
<accession>A0A1V6QH88</accession>
<sequence>PPKKWNRRRYSILLPLAYTLRNQILAATETTSYYR</sequence>
<name>A0A1V6QH88_9EURO</name>
<protein>
    <submittedName>
        <fullName evidence="1">Uncharacterized protein</fullName>
    </submittedName>
</protein>
<feature type="non-terminal residue" evidence="1">
    <location>
        <position position="35"/>
    </location>
</feature>
<reference evidence="2" key="1">
    <citation type="journal article" date="2017" name="Nat. Microbiol.">
        <title>Global analysis of biosynthetic gene clusters reveals vast potential of secondary metabolite production in Penicillium species.</title>
        <authorList>
            <person name="Nielsen J.C."/>
            <person name="Grijseels S."/>
            <person name="Prigent S."/>
            <person name="Ji B."/>
            <person name="Dainat J."/>
            <person name="Nielsen K.F."/>
            <person name="Frisvad J.C."/>
            <person name="Workman M."/>
            <person name="Nielsen J."/>
        </authorList>
    </citation>
    <scope>NUCLEOTIDE SEQUENCE [LARGE SCALE GENOMIC DNA]</scope>
    <source>
        <strain evidence="2">IBT 29486</strain>
    </source>
</reference>
<organism evidence="1 2">
    <name type="scientific">Penicillium vulpinum</name>
    <dbReference type="NCBI Taxonomy" id="29845"/>
    <lineage>
        <taxon>Eukaryota</taxon>
        <taxon>Fungi</taxon>
        <taxon>Dikarya</taxon>
        <taxon>Ascomycota</taxon>
        <taxon>Pezizomycotina</taxon>
        <taxon>Eurotiomycetes</taxon>
        <taxon>Eurotiomycetidae</taxon>
        <taxon>Eurotiales</taxon>
        <taxon>Aspergillaceae</taxon>
        <taxon>Penicillium</taxon>
    </lineage>
</organism>
<feature type="non-terminal residue" evidence="1">
    <location>
        <position position="1"/>
    </location>
</feature>
<dbReference type="Proteomes" id="UP000191518">
    <property type="component" value="Unassembled WGS sequence"/>
</dbReference>